<protein>
    <submittedName>
        <fullName evidence="1">Uncharacterized protein</fullName>
    </submittedName>
</protein>
<gene>
    <name evidence="1" type="ORF">UU93_C0005G0052</name>
</gene>
<organism evidence="1 2">
    <name type="scientific">Candidatus Amesbacteria bacterium GW2011_GWA2_42_12</name>
    <dbReference type="NCBI Taxonomy" id="1618356"/>
    <lineage>
        <taxon>Bacteria</taxon>
        <taxon>Candidatus Amesiibacteriota</taxon>
    </lineage>
</organism>
<reference evidence="1 2" key="1">
    <citation type="journal article" date="2015" name="Nature">
        <title>rRNA introns, odd ribosomes, and small enigmatic genomes across a large radiation of phyla.</title>
        <authorList>
            <person name="Brown C.T."/>
            <person name="Hug L.A."/>
            <person name="Thomas B.C."/>
            <person name="Sharon I."/>
            <person name="Castelle C.J."/>
            <person name="Singh A."/>
            <person name="Wilkins M.J."/>
            <person name="Williams K.H."/>
            <person name="Banfield J.F."/>
        </authorList>
    </citation>
    <scope>NUCLEOTIDE SEQUENCE [LARGE SCALE GENOMIC DNA]</scope>
</reference>
<dbReference type="AlphaFoldDB" id="A0A0G0Y7R1"/>
<evidence type="ECO:0000313" key="2">
    <source>
        <dbReference type="Proteomes" id="UP000034160"/>
    </source>
</evidence>
<dbReference type="STRING" id="1618356.UU93_C0005G0052"/>
<accession>A0A0G0Y7R1</accession>
<proteinExistence type="predicted"/>
<dbReference type="EMBL" id="LCCN01000005">
    <property type="protein sequence ID" value="KKS32744.1"/>
    <property type="molecule type" value="Genomic_DNA"/>
</dbReference>
<comment type="caution">
    <text evidence="1">The sequence shown here is derived from an EMBL/GenBank/DDBJ whole genome shotgun (WGS) entry which is preliminary data.</text>
</comment>
<sequence length="207" mass="23890">MSKYSKLLISQARRLMIADKLNPQEIGHYLGVDELVVNKWLAKVPTPQTSGLIRNNAERRTKLINTDKSLLKNFSFNIENSRLLCAILYGCEGAKYPSSNIVSLTNSDPGLISSFVNLMRHSYSLDESKWRVVMQIHSDQDFVLLRKYWGELLKINKKYFYKPTVTVSSGKKHRNGYVGTCSVRYSDYRIQLRLIGIFNEFLRKSVE</sequence>
<evidence type="ECO:0000313" key="1">
    <source>
        <dbReference type="EMBL" id="KKS32744.1"/>
    </source>
</evidence>
<name>A0A0G0Y7R1_9BACT</name>
<dbReference type="Proteomes" id="UP000034160">
    <property type="component" value="Unassembled WGS sequence"/>
</dbReference>